<dbReference type="KEGG" id="ols:Olsu_0294"/>
<feature type="transmembrane region" description="Helical" evidence="1">
    <location>
        <begin position="297"/>
        <end position="316"/>
    </location>
</feature>
<protein>
    <submittedName>
        <fullName evidence="2">Uncharacterized protein</fullName>
    </submittedName>
</protein>
<keyword evidence="1" id="KW-0472">Membrane</keyword>
<dbReference type="GO" id="GO:0005975">
    <property type="term" value="P:carbohydrate metabolic process"/>
    <property type="evidence" value="ECO:0007669"/>
    <property type="project" value="UniProtKB-ARBA"/>
</dbReference>
<reference evidence="2 3" key="1">
    <citation type="journal article" date="2010" name="Stand. Genomic Sci.">
        <title>Complete genome sequence of Olsenella uli type strain (VPI D76D-27C).</title>
        <authorList>
            <person name="Goker M."/>
            <person name="Held B."/>
            <person name="Lucas S."/>
            <person name="Nolan M."/>
            <person name="Yasawong M."/>
            <person name="Glavina Del Rio T."/>
            <person name="Tice H."/>
            <person name="Cheng J.F."/>
            <person name="Bruce D."/>
            <person name="Detter J.C."/>
            <person name="Tapia R."/>
            <person name="Han C."/>
            <person name="Goodwin L."/>
            <person name="Pitluck S."/>
            <person name="Liolios K."/>
            <person name="Ivanova N."/>
            <person name="Mavromatis K."/>
            <person name="Mikhailova N."/>
            <person name="Pati A."/>
            <person name="Chen A."/>
            <person name="Palaniappan K."/>
            <person name="Land M."/>
            <person name="Hauser L."/>
            <person name="Chang Y.J."/>
            <person name="Jeffries C.D."/>
            <person name="Rohde M."/>
            <person name="Sikorski J."/>
            <person name="Pukall R."/>
            <person name="Woyke T."/>
            <person name="Bristow J."/>
            <person name="Eisen J.A."/>
            <person name="Markowitz V."/>
            <person name="Hugenholtz P."/>
            <person name="Kyrpides N.C."/>
            <person name="Klenk H.P."/>
            <person name="Lapidus A."/>
        </authorList>
    </citation>
    <scope>NUCLEOTIDE SEQUENCE [LARGE SCALE GENOMIC DNA]</scope>
    <source>
        <strain evidence="3">ATCC 49627 / DSM 7084 / CIP 109912 / JCM 12494 / NCIMB 702895 / VPI D76D-27C</strain>
    </source>
</reference>
<dbReference type="HOGENOM" id="CLU_873878_0_0_11"/>
<organism evidence="2 3">
    <name type="scientific">Olsenella uli (strain ATCC 49627 / DSM 7084 / CCUG 31166 / CIP 109912 / JCM 12494 / LMG 11480 / NCIMB 702895 / VPI D76D-27C)</name>
    <name type="common">Lactobacillus uli</name>
    <dbReference type="NCBI Taxonomy" id="633147"/>
    <lineage>
        <taxon>Bacteria</taxon>
        <taxon>Bacillati</taxon>
        <taxon>Actinomycetota</taxon>
        <taxon>Coriobacteriia</taxon>
        <taxon>Coriobacteriales</taxon>
        <taxon>Atopobiaceae</taxon>
        <taxon>Olsenella</taxon>
    </lineage>
</organism>
<dbReference type="Gene3D" id="2.60.40.1140">
    <property type="entry name" value="Collagen-binding surface protein Cna, B-type domain"/>
    <property type="match status" value="1"/>
</dbReference>
<dbReference type="AlphaFoldDB" id="E1QYF4"/>
<dbReference type="PATRIC" id="fig|633147.7.peg.1752"/>
<evidence type="ECO:0000313" key="3">
    <source>
        <dbReference type="Proteomes" id="UP000000333"/>
    </source>
</evidence>
<dbReference type="SUPFAM" id="SSF49478">
    <property type="entry name" value="Cna protein B-type domain"/>
    <property type="match status" value="1"/>
</dbReference>
<dbReference type="EMBL" id="CP002106">
    <property type="protein sequence ID" value="ADK67418.1"/>
    <property type="molecule type" value="Genomic_DNA"/>
</dbReference>
<keyword evidence="3" id="KW-1185">Reference proteome</keyword>
<accession>E1QYF4</accession>
<proteinExistence type="predicted"/>
<dbReference type="Proteomes" id="UP000000333">
    <property type="component" value="Chromosome"/>
</dbReference>
<dbReference type="GeneID" id="78511759"/>
<dbReference type="STRING" id="633147.Olsu_0294"/>
<name>E1QYF4_OLSUV</name>
<dbReference type="RefSeq" id="WP_013251170.1">
    <property type="nucleotide sequence ID" value="NC_014363.1"/>
</dbReference>
<evidence type="ECO:0000256" key="1">
    <source>
        <dbReference type="SAM" id="Phobius"/>
    </source>
</evidence>
<gene>
    <name evidence="2" type="ordered locus">Olsu_0294</name>
</gene>
<keyword evidence="1" id="KW-0812">Transmembrane</keyword>
<dbReference type="Gene3D" id="2.60.40.10">
    <property type="entry name" value="Immunoglobulins"/>
    <property type="match status" value="1"/>
</dbReference>
<sequence length="318" mass="33083">MFTSRRKVGPGGHVAHAVVAVLCAMAIVLTLGMPARAAAAEASIVVENCPVDGRTVTAYRVADMDSSYSSWSAVAALSGLAGETGIDLSALGEGTTAAELQSVAQTLVGYVSANPNGFGSATATVRDGKAALTKLEPGLYLVTIENVTSGGVSYVFEPHLVAAPGWDGGTFSFDRIVQAKYIKEPAKEFANHVTKVWSGDSGSVRPKSVIVDIYDGSQLYRTVELHEGNGWSFSWDGEGDWSVKERMDGMGPYTSRIASSVKTDGARMDTSITVTNSYVGPPAPGRLAQTGDGTDPLPALGLLVAAGVLVAVGVRVRR</sequence>
<keyword evidence="1" id="KW-1133">Transmembrane helix</keyword>
<evidence type="ECO:0000313" key="2">
    <source>
        <dbReference type="EMBL" id="ADK67418.1"/>
    </source>
</evidence>
<dbReference type="InterPro" id="IPR013783">
    <property type="entry name" value="Ig-like_fold"/>
</dbReference>